<protein>
    <recommendedName>
        <fullName evidence="5 11">D-ribose pyranase</fullName>
        <ecNumber evidence="4 11">5.4.99.62</ecNumber>
    </recommendedName>
</protein>
<comment type="pathway">
    <text evidence="9 11">Carbohydrate metabolism; D-ribose degradation; D-ribose 5-phosphate from beta-D-ribopyranose: step 1/2.</text>
</comment>
<dbReference type="EMBL" id="JTJJ01000058">
    <property type="protein sequence ID" value="KHJ67055.1"/>
    <property type="molecule type" value="Genomic_DNA"/>
</dbReference>
<dbReference type="GO" id="GO:0048029">
    <property type="term" value="F:monosaccharide binding"/>
    <property type="evidence" value="ECO:0007669"/>
    <property type="project" value="InterPro"/>
</dbReference>
<keyword evidence="8 11" id="KW-0119">Carbohydrate metabolism</keyword>
<evidence type="ECO:0000256" key="1">
    <source>
        <dbReference type="ARBA" id="ARBA00000223"/>
    </source>
</evidence>
<sequence length="139" mass="15172">MKKGRLLNAEVSHVIARLGHTDTLTIADAGLPIPAGPQRIDLALTPGTPEFLQVVDVVTQEMQVESALMAEEIKQHNPQLHSALLAVLDALQQHQGNIITIRYTSHEQFKQQTQRSQAVIRSGECSPYANVILSAGVTF</sequence>
<dbReference type="Gene3D" id="3.40.1650.10">
    <property type="entry name" value="RbsD-like domain"/>
    <property type="match status" value="1"/>
</dbReference>
<evidence type="ECO:0000256" key="2">
    <source>
        <dbReference type="ARBA" id="ARBA00004496"/>
    </source>
</evidence>
<feature type="binding site" evidence="11">
    <location>
        <begin position="128"/>
        <end position="130"/>
    </location>
    <ligand>
        <name>substrate</name>
    </ligand>
</feature>
<evidence type="ECO:0000256" key="6">
    <source>
        <dbReference type="ARBA" id="ARBA00022490"/>
    </source>
</evidence>
<comment type="function">
    <text evidence="11">Catalyzes the interconversion of beta-pyran and beta-furan forms of D-ribose.</text>
</comment>
<dbReference type="GO" id="GO:0019303">
    <property type="term" value="P:D-ribose catabolic process"/>
    <property type="evidence" value="ECO:0007669"/>
    <property type="project" value="UniProtKB-UniRule"/>
</dbReference>
<dbReference type="EC" id="5.4.99.62" evidence="4 11"/>
<dbReference type="FunFam" id="3.40.1650.10:FF:000002">
    <property type="entry name" value="D-ribose pyranase"/>
    <property type="match status" value="1"/>
</dbReference>
<dbReference type="InterPro" id="IPR007721">
    <property type="entry name" value="RbsD_FucU"/>
</dbReference>
<evidence type="ECO:0000256" key="11">
    <source>
        <dbReference type="HAMAP-Rule" id="MF_01661"/>
    </source>
</evidence>
<dbReference type="PANTHER" id="PTHR37831">
    <property type="entry name" value="D-RIBOSE PYRANASE"/>
    <property type="match status" value="1"/>
</dbReference>
<evidence type="ECO:0000256" key="5">
    <source>
        <dbReference type="ARBA" id="ARBA00016281"/>
    </source>
</evidence>
<evidence type="ECO:0000256" key="7">
    <source>
        <dbReference type="ARBA" id="ARBA00023235"/>
    </source>
</evidence>
<comment type="similarity">
    <text evidence="10 11">Belongs to the RbsD / FucU family. RbsD subfamily.</text>
</comment>
<dbReference type="InterPro" id="IPR023064">
    <property type="entry name" value="D-ribose_pyranase"/>
</dbReference>
<comment type="subcellular location">
    <subcellularLocation>
        <location evidence="2 11">Cytoplasm</location>
    </subcellularLocation>
</comment>
<feature type="active site" description="Proton donor" evidence="11">
    <location>
        <position position="20"/>
    </location>
</feature>
<dbReference type="GO" id="GO:0016872">
    <property type="term" value="F:intramolecular lyase activity"/>
    <property type="evidence" value="ECO:0007669"/>
    <property type="project" value="UniProtKB-UniRule"/>
</dbReference>
<comment type="catalytic activity">
    <reaction evidence="1 11">
        <text>beta-D-ribopyranose = beta-D-ribofuranose</text>
        <dbReference type="Rhea" id="RHEA:25432"/>
        <dbReference type="ChEBI" id="CHEBI:27476"/>
        <dbReference type="ChEBI" id="CHEBI:47002"/>
        <dbReference type="EC" id="5.4.99.62"/>
    </reaction>
</comment>
<comment type="caution">
    <text evidence="12">The sequence shown here is derived from an EMBL/GenBank/DDBJ whole genome shotgun (WGS) entry which is preliminary data.</text>
</comment>
<keyword evidence="6 11" id="KW-0963">Cytoplasm</keyword>
<gene>
    <name evidence="11" type="primary">rbsD</name>
    <name evidence="12" type="ORF">QU24_15990</name>
</gene>
<dbReference type="AlphaFoldDB" id="A0A0B1R7H8"/>
<dbReference type="SUPFAM" id="SSF102546">
    <property type="entry name" value="RbsD-like"/>
    <property type="match status" value="1"/>
</dbReference>
<evidence type="ECO:0000256" key="3">
    <source>
        <dbReference type="ARBA" id="ARBA00011365"/>
    </source>
</evidence>
<feature type="binding site" evidence="11">
    <location>
        <position position="106"/>
    </location>
    <ligand>
        <name>substrate</name>
    </ligand>
</feature>
<organism evidence="12 13">
    <name type="scientific">Pantoea rodasii</name>
    <dbReference type="NCBI Taxonomy" id="1076549"/>
    <lineage>
        <taxon>Bacteria</taxon>
        <taxon>Pseudomonadati</taxon>
        <taxon>Pseudomonadota</taxon>
        <taxon>Gammaproteobacteria</taxon>
        <taxon>Enterobacterales</taxon>
        <taxon>Erwiniaceae</taxon>
        <taxon>Pantoea</taxon>
    </lineage>
</organism>
<dbReference type="NCBIfam" id="NF008761">
    <property type="entry name" value="PRK11797.1"/>
    <property type="match status" value="1"/>
</dbReference>
<dbReference type="UniPathway" id="UPA00916">
    <property type="reaction ID" value="UER00888"/>
</dbReference>
<reference evidence="12 13" key="1">
    <citation type="submission" date="2014-11" db="EMBL/GenBank/DDBJ databases">
        <title>Genome sequencing of Pantoea rodasii ND03.</title>
        <authorList>
            <person name="Muhamad Yunos N.Y."/>
            <person name="Chan K.-G."/>
        </authorList>
    </citation>
    <scope>NUCLEOTIDE SEQUENCE [LARGE SCALE GENOMIC DNA]</scope>
    <source>
        <strain evidence="12 13">ND03</strain>
    </source>
</reference>
<dbReference type="InterPro" id="IPR023750">
    <property type="entry name" value="RbsD-like_sf"/>
</dbReference>
<keyword evidence="7 11" id="KW-0413">Isomerase</keyword>
<proteinExistence type="inferred from homology"/>
<dbReference type="PANTHER" id="PTHR37831:SF1">
    <property type="entry name" value="D-RIBOSE PYRANASE"/>
    <property type="match status" value="1"/>
</dbReference>
<dbReference type="HAMAP" id="MF_01661">
    <property type="entry name" value="D_rib_pyranase"/>
    <property type="match status" value="1"/>
</dbReference>
<evidence type="ECO:0000256" key="10">
    <source>
        <dbReference type="ARBA" id="ARBA00060951"/>
    </source>
</evidence>
<evidence type="ECO:0000256" key="9">
    <source>
        <dbReference type="ARBA" id="ARBA00060600"/>
    </source>
</evidence>
<dbReference type="GO" id="GO:0005829">
    <property type="term" value="C:cytosol"/>
    <property type="evidence" value="ECO:0007669"/>
    <property type="project" value="TreeGrafter"/>
</dbReference>
<feature type="binding site" evidence="11">
    <location>
        <position position="28"/>
    </location>
    <ligand>
        <name>substrate</name>
    </ligand>
</feature>
<evidence type="ECO:0000256" key="8">
    <source>
        <dbReference type="ARBA" id="ARBA00023277"/>
    </source>
</evidence>
<evidence type="ECO:0000256" key="4">
    <source>
        <dbReference type="ARBA" id="ARBA00012862"/>
    </source>
</evidence>
<name>A0A0B1R7H8_9GAMM</name>
<dbReference type="GO" id="GO:0062193">
    <property type="term" value="F:D-ribose pyranase activity"/>
    <property type="evidence" value="ECO:0007669"/>
    <property type="project" value="UniProtKB-EC"/>
</dbReference>
<accession>A0A0B1R7H8</accession>
<dbReference type="Proteomes" id="UP000030853">
    <property type="component" value="Unassembled WGS sequence"/>
</dbReference>
<dbReference type="RefSeq" id="WP_039332955.1">
    <property type="nucleotide sequence ID" value="NZ_JTJJ01000058.1"/>
</dbReference>
<evidence type="ECO:0000313" key="12">
    <source>
        <dbReference type="EMBL" id="KHJ67055.1"/>
    </source>
</evidence>
<dbReference type="Pfam" id="PF05025">
    <property type="entry name" value="RbsD_FucU"/>
    <property type="match status" value="1"/>
</dbReference>
<comment type="subunit">
    <text evidence="3 11">Homodecamer.</text>
</comment>
<evidence type="ECO:0000313" key="13">
    <source>
        <dbReference type="Proteomes" id="UP000030853"/>
    </source>
</evidence>